<keyword evidence="2" id="KW-0813">Transport</keyword>
<comment type="similarity">
    <text evidence="6">Belongs to the DOP1 family.</text>
</comment>
<feature type="domain" description="DOP1-like TPR" evidence="11">
    <location>
        <begin position="1352"/>
        <end position="1703"/>
    </location>
</feature>
<sequence length="4027" mass="451404">MTTMEEYKLVGEARYRNYIQAVEKALKGFEYTSEWADLISALGKLNKVLVTNNKYNIIPRRITISKRLAQCMHPALPSGVHLKALDTYDIIFKTIGPNRLSQELFIYTAGLFPLLAHAAMNVKPALLSLYETHFVPLAAQLTPCLHGFLMGVLPGLEEGTDYYSKVDSLLAQVCQAVGPMTFYGSLWRCVLTNPSIRLPAITFIISHFNRKQPIEEQLYIIGSDRDIMVQALACSLRDVSVLVQRCALDLLLLSFPLTSSQLDLEDLVTMVTAAITVVLRRDMSLNRRLFSWLMGPDHHSARDYFESNSKQLVLEGLRYCLKDMTTMEEYKLVGEARYRNYIQAVEKALKGFEYTSEWADLISALGKLNKVLVTNNKYNIIPRRITISKRLAQCMHPALPSGVHLKALDTYDIIFKTIGPNRLSQELFIYTAGLFPLLAHAAMNVKPALLSLYETHFVPLAAQLTPCLHGFLMGVLPGLEEGTDYYSKVDSLLAQVCQAVGPMTFYGSLWRCVLTNPSIRLPAITFIISHFNRKQPIEEQLYIIGSDRDIMVQALACSLRDVSVLVQRCALDLLLLSFPLTSSQLDLEDLVTMVTAAITVVLRRDMSLNRRLFSWLMGPDHHSARDYFESNSKQLVLEGLRYCLKDDSNGRLCPTYLLLPKKGSTTQLDIEDPSQYIGSNFSITGAPDLWTYRLLTSLLDRPDISDLILDDILIDIISITGAPDLWTYRLLTSLLDRPDISDLILDDILIDIIRALYQSCQKKDEATRKEIIRTANLLFGTLDPHYLWAYFTKLLRTKPFGGGAVEGIQDLGAPPSCVGEMCLLLEFLLDIVSLESFVEMRTSHLTDLLLEISLFLDFKVDQLGPRELSALLKLSSKLMNRVQPDPDTLTHHFLSFYVKFVTTRLLASPTALSEDNSSTGTEQLSSSAFDYLETYQTLCKLIVKLSSFPVEVHKKEELEENGPQEWLELLTGMGCQLEEDQLALPSLTALLDLLALSQSGVFAPLVGRGRLGRLESLFPAVAARLWDGLDHPTLLQAELLQQVHNLASCPALTEDIVCRALAHEDPMVQLHALKKFCTFWHLSRGITSNQSSSSSVRSFDRCLFFMLDKLSQDTGSQKIVSQDWLNHSIQRGDLARILEPILLLLLHPDTSRISVQHINVHCPQKSEPSDTEAKIYAISSVSGNVIYHVSDDISSSRPYTTSPEKKILALTSLVGTGTCQVVTSPSAIQDYELPPSTMDPISLFVNPFGNFSLSHCYETDSNQDQVSTPIDLTNVHRFESLTSSMGSDQILTTKDIASALVEEVLQNVYTELERKAGCTPAPGDDSQEMDEEEEDLDSLQERLDSFQKITVHHLHTYMLLYCQVYDSQKTMYMLSLLKSIVLTNPRLVLCTMATTTISSSLTERGHQLQTLLARHRKSVFGNSFHGDLSAEATTAFRSNTFIEIVVSLSLYFVRSFYPNLPQVKLTEEEVIGNRNVRLACIDLLLHVFSELSTIVRVSGKSFATYLKDLLSRCKVQKTLLYCLVSNVQSFQERDSTEHTFTETIADFNERTTSSEREHNVTDFQDTFQIHLLRLLTTLLVLEDTIQAQLSSEGCQHPTNLTASKFHQGVKLMCQPMVLSTVVTALNQPRKASLHAHWLGLVTAALPFSSHSLTKLVVAVASQICHSLENTVLLPQHKVAELPADYLLTLIESLTTISHYCLLESPNPVVSAALPPPSQQPPGHHHPSQIISNLIDVFLSPPTGQKATEFGMEASTPAEHVMYARRTLLSHLPRILAALVAVWSQIQDDQPHWGLGSPKIIKQHLLSFISPISLIYGSNFMAAVAVVWYDSSPPDIKPLSPELKDTQRHLVQLVMAIRAMPLEKVVQTVRQVLKQPPPTSHHKTSASAQRVPLELSVLQFFLAYLQHTGAGQLTESWPSLLGLWRDGLQLASASPPVHFLLLALLNEFVQRASLLEDKKDQKDLQDIAQKLIEACLSAAGASLEQTTWPWRNISVRAVPEVVVVAAGSGGDGSVQALHILAEFLAPVLDVVYVSEEKERVVPLLTNIMYYVTPYLRDHSPHNVASFRACSKLLASVSSYQYTRKAWRKDVLELFLDSSFFQLDAGSMSHWRSIIDHLMTHDKTTFREFLGRVAISPSTSLNLFSSKEQEFEQRAQLLKRLAFIVFCSELDQYQRYMPDIQEKLSESLRLGQGTAVQSQVFLCFRVLLLRMSSHHITSLWPVLITELVQVFLQIEHELCTNSEEFITYVRRLSSLDSTWVLNSNNGLNAHNHPGWLHLYLSACKLLDVALALPAQRLPQFQMYRWAFVKTSNDSSSTSDFVPHLKRLASVIPPSQVVENGPPPYLSMTSIQSLQDLHPFFHRLANFPATTFPTTEVQARIEACLEADFLDRDSCQKKDEATRKEIIRTANLLFGTLDPHYLWAYFTKLLRTKPFGGGAVEGIQDLGAPPSCVGEMCLLLEFLLDIVSLESFVEMRTSHLTDLLLEISLFLDFKVDQLGPRELSALLKLSSKLMNRVQPDPDTLTHHFLSFYVKFVTTRLLASPTALSEDNSSTGAEQLSSSAFDYLETYQTLCKLIVKLSSFPVEVHKKEELEENGPQEWLELLTGMGCQLEEDQLALPSLTALLDLLALSQSGVFAPLVGRGRLGRLESLFPAVAARLWDGLDHPTLLQAELLQQVHNLASCPALTEDIVCRALAHEDPMVQLHALKKFCTFWHLSRGITSNQSSSSSVRSFDRCLFFMLDKLSQDTGSQKIVSQDWLNHSIQRGDLARILEPILLLLLHPDTSRISVQHINVHCPQKSEPSDTEAKIYAISSVSGNVIYHVSDDISSSRPYTTSPEKKILALTSLVGTGTCQVVTSPSAIQDYELPPSTMDPISLFVNPFGNFSLSHCYETDSNQDQVSTPIDLTNVHRFESLTSSMGSDQILTTKDIASALVEEVLQNVYTELERKAGCTPAPGDDSQEIDEEEEDLDSLQERLDSFQKITVHHLHTYMLLYCQVYDSQKTMYMLSLLKSIVLTNPRLVLCTMATTTISSSLTERGHQLQTLLARHRKSVFGNSFHGDLSAEATTAFRSNTFIEIVVSLSLYFVRSFYPNLPQVKLTEEEVIGNRNVRLACIDLLLHVFSELSTIVRVSGKSFATYLKDLLSRCKVQKTLLYCLVSNVQSFQERDSTEHTFTETIADFNERTTSSEREHNVTDFQDTFQIHLLRLLTTLLVLEDTIQAQLSSEGCQHPTNLTASKFHQGVKLMCQPMVLSTVVTALNQPRKASLHAHWLGLVTAALPFSSHSLTKLVVAVASQICHSLENTVLLPQHKVAELPADYLLTLIESLTTISHYCLLESPNPVVSAALPPPSQQPPGHHHPSQIISNLIDVFLSPPTGQKATEFGMEASTPAEHVMYARRTLLSHLPRILAALVAVWSQIQDDQPHWGLGSPKIIKQHLLSFISPISLIYGSNFMAAVAVVWYDSSPPDIKPLSPELKDTQRHLVQLVMAIRAMPLEKVVQTVRQVLKQPPPTSHHKTSASAQRVPLELSVLQFFLAYLQHTGAGQLTESWPSLLGLWRDGLQLASASPPVHFLLLALLNEFVQRASLLEDKKDQKDLQDIAQKLIEACLSAAGASLEQTTWPWRNISVRAVPEAGSGGDGSVQALHILAEFLAPVLDVVYVSEEKERVVPLLTNIMYYVTPYLRDHSPHNVASFRACSKLLASVSSYQYTRKAWRKDVLELFLDSSFFQLDAGSMSHWRSIIDHLMTHDKTTFREFLGRVAISPSTSLNLFSSKEQEFEQRAQLLKRLAFIVFCSELDQYQRYMPDIQEKLSESLRLGQGTAVQSQVFLCFRVLLLRMSSHHITSLWPVLITELVQVFLQIEHELCTNSEEFMKVESTYVRRLSSLDSTWVLNSNNGLNAHNHPGWLHLYLSACKLLDVALALPAQRLPQFQMYRWAFVKTSNDSSSTSDFVPHLKRLASVIPPSQVVENGPPPYLSMTSIQSLQDLHPFFHRLANFPATTFPTTEVQARIEACLEADFLDRDVFWRTS</sequence>
<dbReference type="Pfam" id="PF24597">
    <property type="entry name" value="TPR_DOP1_M"/>
    <property type="match status" value="1"/>
</dbReference>
<gene>
    <name evidence="12" type="ORF">LAZ67_5000379</name>
</gene>
<name>A0ABY6KF22_9ARAC</name>
<feature type="compositionally biased region" description="Acidic residues" evidence="7">
    <location>
        <begin position="2957"/>
        <end position="2969"/>
    </location>
</feature>
<evidence type="ECO:0000256" key="2">
    <source>
        <dbReference type="ARBA" id="ARBA00022448"/>
    </source>
</evidence>
<evidence type="ECO:0000313" key="13">
    <source>
        <dbReference type="Proteomes" id="UP001235939"/>
    </source>
</evidence>
<comment type="subcellular location">
    <subcellularLocation>
        <location evidence="1">Golgi apparatus membrane</location>
        <topology evidence="1">Peripheral membrane protein</topology>
    </subcellularLocation>
</comment>
<dbReference type="InterPro" id="IPR040314">
    <property type="entry name" value="DOP1"/>
</dbReference>
<evidence type="ECO:0000259" key="9">
    <source>
        <dbReference type="Pfam" id="PF24597"/>
    </source>
</evidence>
<reference evidence="12 13" key="1">
    <citation type="submission" date="2022-01" db="EMBL/GenBank/DDBJ databases">
        <title>A chromosomal length assembly of Cordylochernes scorpioides.</title>
        <authorList>
            <person name="Zeh D."/>
            <person name="Zeh J."/>
        </authorList>
    </citation>
    <scope>NUCLEOTIDE SEQUENCE [LARGE SCALE GENOMIC DNA]</scope>
    <source>
        <strain evidence="12">IN4F17</strain>
        <tissue evidence="12">Whole Body</tissue>
    </source>
</reference>
<feature type="domain" description="DOP1-like C-terminal" evidence="10">
    <location>
        <begin position="3531"/>
        <end position="3992"/>
    </location>
</feature>
<dbReference type="Pfam" id="PF04118">
    <property type="entry name" value="Dopey_N"/>
    <property type="match status" value="2"/>
</dbReference>
<feature type="domain" description="DOP1-like middle TPR" evidence="9">
    <location>
        <begin position="727"/>
        <end position="857"/>
    </location>
</feature>
<dbReference type="InterPro" id="IPR007249">
    <property type="entry name" value="DOP1_N"/>
</dbReference>
<evidence type="ECO:0000256" key="5">
    <source>
        <dbReference type="ARBA" id="ARBA00023136"/>
    </source>
</evidence>
<keyword evidence="5" id="KW-0472">Membrane</keyword>
<proteinExistence type="inferred from homology"/>
<evidence type="ECO:0000256" key="3">
    <source>
        <dbReference type="ARBA" id="ARBA00022927"/>
    </source>
</evidence>
<dbReference type="Pfam" id="PF24598">
    <property type="entry name" value="DOP1_C"/>
    <property type="match status" value="2"/>
</dbReference>
<feature type="domain" description="DOP1 N-terminal" evidence="8">
    <location>
        <begin position="13"/>
        <end position="297"/>
    </location>
</feature>
<feature type="domain" description="DOP1-like C-terminal" evidence="10">
    <location>
        <begin position="1899"/>
        <end position="2361"/>
    </location>
</feature>
<dbReference type="InterPro" id="IPR056458">
    <property type="entry name" value="TPR_DOP1_M"/>
</dbReference>
<dbReference type="Proteomes" id="UP001235939">
    <property type="component" value="Chromosome 05"/>
</dbReference>
<feature type="domain" description="DOP1 N-terminal" evidence="8">
    <location>
        <begin position="336"/>
        <end position="620"/>
    </location>
</feature>
<dbReference type="InterPro" id="IPR016024">
    <property type="entry name" value="ARM-type_fold"/>
</dbReference>
<dbReference type="SUPFAM" id="SSF48371">
    <property type="entry name" value="ARM repeat"/>
    <property type="match status" value="2"/>
</dbReference>
<feature type="region of interest" description="Disordered" evidence="7">
    <location>
        <begin position="1315"/>
        <end position="1338"/>
    </location>
</feature>
<keyword evidence="13" id="KW-1185">Reference proteome</keyword>
<protein>
    <submittedName>
        <fullName evidence="12">DOPEY1</fullName>
    </submittedName>
</protein>
<evidence type="ECO:0000313" key="12">
    <source>
        <dbReference type="EMBL" id="UYV67369.1"/>
    </source>
</evidence>
<feature type="domain" description="DOP1-like TPR" evidence="11">
    <location>
        <begin position="2984"/>
        <end position="3335"/>
    </location>
</feature>
<accession>A0ABY6KF22</accession>
<dbReference type="InterPro" id="IPR056457">
    <property type="entry name" value="DOP1_C"/>
</dbReference>
<dbReference type="PANTHER" id="PTHR14042">
    <property type="entry name" value="DOPEY-RELATED"/>
    <property type="match status" value="1"/>
</dbReference>
<feature type="compositionally biased region" description="Acidic residues" evidence="7">
    <location>
        <begin position="1325"/>
        <end position="1338"/>
    </location>
</feature>
<evidence type="ECO:0000256" key="4">
    <source>
        <dbReference type="ARBA" id="ARBA00023034"/>
    </source>
</evidence>
<evidence type="ECO:0000259" key="10">
    <source>
        <dbReference type="Pfam" id="PF24598"/>
    </source>
</evidence>
<evidence type="ECO:0000259" key="8">
    <source>
        <dbReference type="Pfam" id="PF04118"/>
    </source>
</evidence>
<dbReference type="PANTHER" id="PTHR14042:SF24">
    <property type="entry name" value="PROTEIN DOPEY-1 HOMOLOG"/>
    <property type="match status" value="1"/>
</dbReference>
<feature type="region of interest" description="Disordered" evidence="7">
    <location>
        <begin position="2947"/>
        <end position="2969"/>
    </location>
</feature>
<dbReference type="Pfam" id="PF24601">
    <property type="entry name" value="TPR_DOP1"/>
    <property type="match status" value="2"/>
</dbReference>
<evidence type="ECO:0000256" key="7">
    <source>
        <dbReference type="SAM" id="MobiDB-lite"/>
    </source>
</evidence>
<dbReference type="EMBL" id="CP092867">
    <property type="protein sequence ID" value="UYV67369.1"/>
    <property type="molecule type" value="Genomic_DNA"/>
</dbReference>
<keyword evidence="3" id="KW-0653">Protein transport</keyword>
<evidence type="ECO:0000259" key="11">
    <source>
        <dbReference type="Pfam" id="PF24601"/>
    </source>
</evidence>
<evidence type="ECO:0000256" key="1">
    <source>
        <dbReference type="ARBA" id="ARBA00004395"/>
    </source>
</evidence>
<dbReference type="InterPro" id="IPR056459">
    <property type="entry name" value="TPR_DOP1"/>
</dbReference>
<keyword evidence="4" id="KW-0333">Golgi apparatus</keyword>
<evidence type="ECO:0000256" key="6">
    <source>
        <dbReference type="ARBA" id="ARBA00046326"/>
    </source>
</evidence>
<organism evidence="12 13">
    <name type="scientific">Cordylochernes scorpioides</name>
    <dbReference type="NCBI Taxonomy" id="51811"/>
    <lineage>
        <taxon>Eukaryota</taxon>
        <taxon>Metazoa</taxon>
        <taxon>Ecdysozoa</taxon>
        <taxon>Arthropoda</taxon>
        <taxon>Chelicerata</taxon>
        <taxon>Arachnida</taxon>
        <taxon>Pseudoscorpiones</taxon>
        <taxon>Cheliferoidea</taxon>
        <taxon>Chernetidae</taxon>
        <taxon>Cordylochernes</taxon>
    </lineage>
</organism>